<comment type="caution">
    <text evidence="1">The sequence shown here is derived from an EMBL/GenBank/DDBJ whole genome shotgun (WGS) entry which is preliminary data.</text>
</comment>
<proteinExistence type="predicted"/>
<sequence>MNITAFQSNLDFIKSLYFHEEWKDEDCRDEILEAIEECNQKIEKALGESMYYLEKHKPTFEAVEKVVNKFPSTLSYEDEDGRIPIQEAALGNGPQYVPVLAKQGIKHKLGGKNTRGGLMIANAADDDGWNTLQWLVAVLADDDEEDAKKVDVLKQLQKSGLFVKKDIQELDLLFLSCYSHCKKRFEYLVRLDPDALIETMVQNKPLIHYVSTFHSEESITLVLKAAFKHHPNKGGLLFHKDDQGTTVFDCFCDENGVEKTMSLLYQILSPKREYPILHHVFINTPQHKDLFMKKFPWAYHLQDHNGRTLHEAVLAAGPDIMNKNDILLATLTDNQIQTKDPITTLYPFAAMAVGEDADLEQSYYLLRRKPSVMDKRSRVGNTRSRKRRKMSK</sequence>
<dbReference type="Gene3D" id="1.25.40.20">
    <property type="entry name" value="Ankyrin repeat-containing domain"/>
    <property type="match status" value="1"/>
</dbReference>
<dbReference type="SUPFAM" id="SSF48403">
    <property type="entry name" value="Ankyrin repeat"/>
    <property type="match status" value="1"/>
</dbReference>
<accession>A0AAD3CEE4</accession>
<evidence type="ECO:0000313" key="2">
    <source>
        <dbReference type="Proteomes" id="UP001054902"/>
    </source>
</evidence>
<gene>
    <name evidence="1" type="ORF">CTEN210_00572</name>
</gene>
<dbReference type="EMBL" id="BLLK01000019">
    <property type="protein sequence ID" value="GFH44098.1"/>
    <property type="molecule type" value="Genomic_DNA"/>
</dbReference>
<name>A0AAD3CEE4_9STRA</name>
<protein>
    <submittedName>
        <fullName evidence="1">Uncharacterized protein</fullName>
    </submittedName>
</protein>
<organism evidence="1 2">
    <name type="scientific">Chaetoceros tenuissimus</name>
    <dbReference type="NCBI Taxonomy" id="426638"/>
    <lineage>
        <taxon>Eukaryota</taxon>
        <taxon>Sar</taxon>
        <taxon>Stramenopiles</taxon>
        <taxon>Ochrophyta</taxon>
        <taxon>Bacillariophyta</taxon>
        <taxon>Coscinodiscophyceae</taxon>
        <taxon>Chaetocerotophycidae</taxon>
        <taxon>Chaetocerotales</taxon>
        <taxon>Chaetocerotaceae</taxon>
        <taxon>Chaetoceros</taxon>
    </lineage>
</organism>
<evidence type="ECO:0000313" key="1">
    <source>
        <dbReference type="EMBL" id="GFH44098.1"/>
    </source>
</evidence>
<dbReference type="AlphaFoldDB" id="A0AAD3CEE4"/>
<dbReference type="Proteomes" id="UP001054902">
    <property type="component" value="Unassembled WGS sequence"/>
</dbReference>
<keyword evidence="2" id="KW-1185">Reference proteome</keyword>
<dbReference type="InterPro" id="IPR036770">
    <property type="entry name" value="Ankyrin_rpt-contain_sf"/>
</dbReference>
<reference evidence="1 2" key="1">
    <citation type="journal article" date="2021" name="Sci. Rep.">
        <title>The genome of the diatom Chaetoceros tenuissimus carries an ancient integrated fragment of an extant virus.</title>
        <authorList>
            <person name="Hongo Y."/>
            <person name="Kimura K."/>
            <person name="Takaki Y."/>
            <person name="Yoshida Y."/>
            <person name="Baba S."/>
            <person name="Kobayashi G."/>
            <person name="Nagasaki K."/>
            <person name="Hano T."/>
            <person name="Tomaru Y."/>
        </authorList>
    </citation>
    <scope>NUCLEOTIDE SEQUENCE [LARGE SCALE GENOMIC DNA]</scope>
    <source>
        <strain evidence="1 2">NIES-3715</strain>
    </source>
</reference>